<dbReference type="InterPro" id="IPR000535">
    <property type="entry name" value="MSP_dom"/>
</dbReference>
<dbReference type="STRING" id="7168.A0A182NM52"/>
<keyword evidence="1" id="KW-0472">Membrane</keyword>
<proteinExistence type="predicted"/>
<reference evidence="3" key="2">
    <citation type="submission" date="2020-05" db="UniProtKB">
        <authorList>
            <consortium name="EnsemblMetazoa"/>
        </authorList>
    </citation>
    <scope>IDENTIFICATION</scope>
    <source>
        <strain evidence="3">WRAIR2</strain>
    </source>
</reference>
<evidence type="ECO:0000256" key="1">
    <source>
        <dbReference type="SAM" id="Phobius"/>
    </source>
</evidence>
<dbReference type="Pfam" id="PF00635">
    <property type="entry name" value="Motile_Sperm"/>
    <property type="match status" value="1"/>
</dbReference>
<feature type="domain" description="MSP" evidence="2">
    <location>
        <begin position="32"/>
        <end position="151"/>
    </location>
</feature>
<dbReference type="InterPro" id="IPR053012">
    <property type="entry name" value="ER-organelle_contact"/>
</dbReference>
<dbReference type="Gene3D" id="2.60.40.10">
    <property type="entry name" value="Immunoglobulins"/>
    <property type="match status" value="1"/>
</dbReference>
<accession>A0A182NM52</accession>
<dbReference type="AlphaFoldDB" id="A0A182NM52"/>
<name>A0A182NM52_9DIPT</name>
<sequence length="266" mass="29256">MARVHFANLSPPESPMLENANTTFPEHSEGEMLRIKPQNTITFSKAGNDLVGSVEITNVDTKEVSFKVKTTAPEKFRVRPSTGVLQPSATVTINVMLQHGQQIHTINREKFLVMCIGLTSDISNNSQDLADLWKNINAKSAAVEQHRLKCALPVNFDESGLDSMFGAGGNVAAGHEQYGVMSGSYTGTGGMMGMSADKQMAVLQQTIAHLNDTTHRLEVQTKRNHRFQWLMCVLFVMLAVTIVYMLKLEIQSSATQYCSTTEGGHH</sequence>
<dbReference type="PROSITE" id="PS50202">
    <property type="entry name" value="MSP"/>
    <property type="match status" value="1"/>
</dbReference>
<protein>
    <recommendedName>
        <fullName evidence="2">MSP domain-containing protein</fullName>
    </recommendedName>
</protein>
<evidence type="ECO:0000259" key="2">
    <source>
        <dbReference type="PROSITE" id="PS50202"/>
    </source>
</evidence>
<keyword evidence="1" id="KW-0812">Transmembrane</keyword>
<keyword evidence="1" id="KW-1133">Transmembrane helix</keyword>
<dbReference type="VEuPathDB" id="VectorBase:ADIR008734"/>
<dbReference type="PANTHER" id="PTHR46384">
    <property type="entry name" value="MOTILE SPERM DOMAIN-CONTAINING PROTEIN 2"/>
    <property type="match status" value="1"/>
</dbReference>
<dbReference type="GO" id="GO:0012505">
    <property type="term" value="C:endomembrane system"/>
    <property type="evidence" value="ECO:0007669"/>
    <property type="project" value="TreeGrafter"/>
</dbReference>
<dbReference type="InterPro" id="IPR013783">
    <property type="entry name" value="Ig-like_fold"/>
</dbReference>
<dbReference type="InterPro" id="IPR008962">
    <property type="entry name" value="PapD-like_sf"/>
</dbReference>
<feature type="transmembrane region" description="Helical" evidence="1">
    <location>
        <begin position="227"/>
        <end position="246"/>
    </location>
</feature>
<reference evidence="4" key="1">
    <citation type="submission" date="2013-03" db="EMBL/GenBank/DDBJ databases">
        <title>The Genome Sequence of Anopheles dirus WRAIR2.</title>
        <authorList>
            <consortium name="The Broad Institute Genomics Platform"/>
            <person name="Neafsey D.E."/>
            <person name="Walton C."/>
            <person name="Walker B."/>
            <person name="Young S.K."/>
            <person name="Zeng Q."/>
            <person name="Gargeya S."/>
            <person name="Fitzgerald M."/>
            <person name="Haas B."/>
            <person name="Abouelleil A."/>
            <person name="Allen A.W."/>
            <person name="Alvarado L."/>
            <person name="Arachchi H.M."/>
            <person name="Berlin A.M."/>
            <person name="Chapman S.B."/>
            <person name="Gainer-Dewar J."/>
            <person name="Goldberg J."/>
            <person name="Griggs A."/>
            <person name="Gujja S."/>
            <person name="Hansen M."/>
            <person name="Howarth C."/>
            <person name="Imamovic A."/>
            <person name="Ireland A."/>
            <person name="Larimer J."/>
            <person name="McCowan C."/>
            <person name="Murphy C."/>
            <person name="Pearson M."/>
            <person name="Poon T.W."/>
            <person name="Priest M."/>
            <person name="Roberts A."/>
            <person name="Saif S."/>
            <person name="Shea T."/>
            <person name="Sisk P."/>
            <person name="Sykes S."/>
            <person name="Wortman J."/>
            <person name="Nusbaum C."/>
            <person name="Birren B."/>
        </authorList>
    </citation>
    <scope>NUCLEOTIDE SEQUENCE [LARGE SCALE GENOMIC DNA]</scope>
    <source>
        <strain evidence="4">WRAIR2</strain>
    </source>
</reference>
<keyword evidence="4" id="KW-1185">Reference proteome</keyword>
<dbReference type="GO" id="GO:0140284">
    <property type="term" value="C:endoplasmic reticulum-endosome membrane contact site"/>
    <property type="evidence" value="ECO:0007669"/>
    <property type="project" value="TreeGrafter"/>
</dbReference>
<organism evidence="3 4">
    <name type="scientific">Anopheles dirus</name>
    <dbReference type="NCBI Taxonomy" id="7168"/>
    <lineage>
        <taxon>Eukaryota</taxon>
        <taxon>Metazoa</taxon>
        <taxon>Ecdysozoa</taxon>
        <taxon>Arthropoda</taxon>
        <taxon>Hexapoda</taxon>
        <taxon>Insecta</taxon>
        <taxon>Pterygota</taxon>
        <taxon>Neoptera</taxon>
        <taxon>Endopterygota</taxon>
        <taxon>Diptera</taxon>
        <taxon>Nematocera</taxon>
        <taxon>Culicoidea</taxon>
        <taxon>Culicidae</taxon>
        <taxon>Anophelinae</taxon>
        <taxon>Anopheles</taxon>
    </lineage>
</organism>
<dbReference type="PANTHER" id="PTHR46384:SF1">
    <property type="entry name" value="MOTILE SPERM DOMAIN-CONTAINING PROTEIN 2"/>
    <property type="match status" value="1"/>
</dbReference>
<evidence type="ECO:0000313" key="4">
    <source>
        <dbReference type="Proteomes" id="UP000075884"/>
    </source>
</evidence>
<evidence type="ECO:0000313" key="3">
    <source>
        <dbReference type="EnsemblMetazoa" id="ADIR008734-PA"/>
    </source>
</evidence>
<dbReference type="EnsemblMetazoa" id="ADIR008734-RA">
    <property type="protein sequence ID" value="ADIR008734-PA"/>
    <property type="gene ID" value="ADIR008734"/>
</dbReference>
<dbReference type="SUPFAM" id="SSF49354">
    <property type="entry name" value="PapD-like"/>
    <property type="match status" value="1"/>
</dbReference>
<dbReference type="Proteomes" id="UP000075884">
    <property type="component" value="Unassembled WGS sequence"/>
</dbReference>